<dbReference type="GO" id="GO:0030170">
    <property type="term" value="F:pyridoxal phosphate binding"/>
    <property type="evidence" value="ECO:0007669"/>
    <property type="project" value="TreeGrafter"/>
</dbReference>
<dbReference type="GO" id="GO:0006527">
    <property type="term" value="P:L-arginine catabolic process"/>
    <property type="evidence" value="ECO:0007669"/>
    <property type="project" value="TreeGrafter"/>
</dbReference>
<dbReference type="Proteomes" id="UP000740926">
    <property type="component" value="Unassembled WGS sequence"/>
</dbReference>
<comment type="caution">
    <text evidence="2">The sequence shown here is derived from an EMBL/GenBank/DDBJ whole genome shotgun (WGS) entry which is preliminary data.</text>
</comment>
<sequence length="112" mass="12404">MHAIGQDRPRSHDAMVFATHSTHKLLAGISQASQIIVQESETRKLDRNVFNEAYLMHTSTSPQYAIIASCDVAAAMMEPPGGTALVEESIREALDFRRLGPEPPGVRRHRQP</sequence>
<dbReference type="GO" id="GO:0008792">
    <property type="term" value="F:arginine decarboxylase activity"/>
    <property type="evidence" value="ECO:0007669"/>
    <property type="project" value="TreeGrafter"/>
</dbReference>
<keyword evidence="3" id="KW-1185">Reference proteome</keyword>
<name>A0A9P6XT43_9FUNG</name>
<dbReference type="PROSITE" id="PS00703">
    <property type="entry name" value="OKR_DC_1"/>
    <property type="match status" value="1"/>
</dbReference>
<evidence type="ECO:0000313" key="3">
    <source>
        <dbReference type="Proteomes" id="UP000740926"/>
    </source>
</evidence>
<dbReference type="GO" id="GO:0005829">
    <property type="term" value="C:cytosol"/>
    <property type="evidence" value="ECO:0007669"/>
    <property type="project" value="TreeGrafter"/>
</dbReference>
<dbReference type="SUPFAM" id="SSF53383">
    <property type="entry name" value="PLP-dependent transferases"/>
    <property type="match status" value="1"/>
</dbReference>
<protein>
    <recommendedName>
        <fullName evidence="1">Orn/Lys/Arg decarboxylases family 1 pyridoxal-P attachment site domain-containing protein</fullName>
    </recommendedName>
</protein>
<dbReference type="Pfam" id="PF01276">
    <property type="entry name" value="OKR_DC_1"/>
    <property type="match status" value="1"/>
</dbReference>
<gene>
    <name evidence="2" type="ORF">G6F50_016585</name>
</gene>
<dbReference type="AlphaFoldDB" id="A0A9P6XT43"/>
<dbReference type="InterPro" id="IPR000310">
    <property type="entry name" value="Orn/Lys/Arg_deCO2ase_major_dom"/>
</dbReference>
<dbReference type="Gene3D" id="3.40.640.10">
    <property type="entry name" value="Type I PLP-dependent aspartate aminotransferase-like (Major domain)"/>
    <property type="match status" value="1"/>
</dbReference>
<dbReference type="PANTHER" id="PTHR45229:SF3">
    <property type="entry name" value="BIODEGRADATIVE ARGININE DECARBOXYLASE"/>
    <property type="match status" value="1"/>
</dbReference>
<evidence type="ECO:0000313" key="2">
    <source>
        <dbReference type="EMBL" id="KAG1531645.1"/>
    </source>
</evidence>
<dbReference type="InterPro" id="IPR011193">
    <property type="entry name" value="Orn/lys/arg_de-COase"/>
</dbReference>
<feature type="domain" description="Orn/Lys/Arg decarboxylases family 1 pyridoxal-P attachment site" evidence="1">
    <location>
        <begin position="19"/>
        <end position="33"/>
    </location>
</feature>
<dbReference type="EMBL" id="JAANIU010010656">
    <property type="protein sequence ID" value="KAG1531645.1"/>
    <property type="molecule type" value="Genomic_DNA"/>
</dbReference>
<accession>A0A9P6XT43</accession>
<dbReference type="InterPro" id="IPR015424">
    <property type="entry name" value="PyrdxlP-dep_Trfase"/>
</dbReference>
<evidence type="ECO:0000259" key="1">
    <source>
        <dbReference type="PROSITE" id="PS00703"/>
    </source>
</evidence>
<dbReference type="InterPro" id="IPR015421">
    <property type="entry name" value="PyrdxlP-dep_Trfase_major"/>
</dbReference>
<dbReference type="PANTHER" id="PTHR45229">
    <property type="entry name" value="CONSTITUTIVE ORNITHINE DECARBOXYLASE"/>
    <property type="match status" value="1"/>
</dbReference>
<reference evidence="2 3" key="1">
    <citation type="journal article" date="2020" name="Microb. Genom.">
        <title>Genetic diversity of clinical and environmental Mucorales isolates obtained from an investigation of mucormycosis cases among solid organ transplant recipients.</title>
        <authorList>
            <person name="Nguyen M.H."/>
            <person name="Kaul D."/>
            <person name="Muto C."/>
            <person name="Cheng S.J."/>
            <person name="Richter R.A."/>
            <person name="Bruno V.M."/>
            <person name="Liu G."/>
            <person name="Beyhan S."/>
            <person name="Sundermann A.J."/>
            <person name="Mounaud S."/>
            <person name="Pasculle A.W."/>
            <person name="Nierman W.C."/>
            <person name="Driscoll E."/>
            <person name="Cumbie R."/>
            <person name="Clancy C.J."/>
            <person name="Dupont C.L."/>
        </authorList>
    </citation>
    <scope>NUCLEOTIDE SEQUENCE [LARGE SCALE GENOMIC DNA]</scope>
    <source>
        <strain evidence="2 3">GL24</strain>
    </source>
</reference>
<proteinExistence type="predicted"/>
<organism evidence="2 3">
    <name type="scientific">Rhizopus delemar</name>
    <dbReference type="NCBI Taxonomy" id="936053"/>
    <lineage>
        <taxon>Eukaryota</taxon>
        <taxon>Fungi</taxon>
        <taxon>Fungi incertae sedis</taxon>
        <taxon>Mucoromycota</taxon>
        <taxon>Mucoromycotina</taxon>
        <taxon>Mucoromycetes</taxon>
        <taxon>Mucorales</taxon>
        <taxon>Mucorineae</taxon>
        <taxon>Rhizopodaceae</taxon>
        <taxon>Rhizopus</taxon>
    </lineage>
</organism>